<sequence>MKSKVQFRLRVYRDDTIAIGPGKIAVLEAVAETGSISAAARLLGMSYRRAWMLVDEMNKALTSPAVNTAAGGSRGGGTALTPVGEEIVKHYRAIENAAKLATAADIRALTRLLAP</sequence>
<dbReference type="OrthoDB" id="9805928at2"/>
<evidence type="ECO:0000259" key="1">
    <source>
        <dbReference type="Pfam" id="PF00126"/>
    </source>
</evidence>
<feature type="domain" description="HTH lysR-type" evidence="1">
    <location>
        <begin position="24"/>
        <end position="85"/>
    </location>
</feature>
<dbReference type="InterPro" id="IPR036390">
    <property type="entry name" value="WH_DNA-bd_sf"/>
</dbReference>
<accession>A0A0D0M8P5</accession>
<dbReference type="GO" id="GO:0003700">
    <property type="term" value="F:DNA-binding transcription factor activity"/>
    <property type="evidence" value="ECO:0007669"/>
    <property type="project" value="InterPro"/>
</dbReference>
<dbReference type="RefSeq" id="WP_042580543.1">
    <property type="nucleotide sequence ID" value="NZ_JXQQ01000047.1"/>
</dbReference>
<proteinExistence type="predicted"/>
<dbReference type="PANTHER" id="PTHR30432">
    <property type="entry name" value="TRANSCRIPTIONAL REGULATOR MODE"/>
    <property type="match status" value="1"/>
</dbReference>
<dbReference type="AlphaFoldDB" id="A0A0D0M8P5"/>
<dbReference type="InterPro" id="IPR036388">
    <property type="entry name" value="WH-like_DNA-bd_sf"/>
</dbReference>
<name>A0A0D0M8P5_VARPD</name>
<evidence type="ECO:0000313" key="3">
    <source>
        <dbReference type="Proteomes" id="UP000032067"/>
    </source>
</evidence>
<dbReference type="Gene3D" id="1.10.10.10">
    <property type="entry name" value="Winged helix-like DNA-binding domain superfamily/Winged helix DNA-binding domain"/>
    <property type="match status" value="1"/>
</dbReference>
<organism evidence="2 3">
    <name type="scientific">Variovorax paradoxus</name>
    <dbReference type="NCBI Taxonomy" id="34073"/>
    <lineage>
        <taxon>Bacteria</taxon>
        <taxon>Pseudomonadati</taxon>
        <taxon>Pseudomonadota</taxon>
        <taxon>Betaproteobacteria</taxon>
        <taxon>Burkholderiales</taxon>
        <taxon>Comamonadaceae</taxon>
        <taxon>Variovorax</taxon>
    </lineage>
</organism>
<dbReference type="Pfam" id="PF00126">
    <property type="entry name" value="HTH_1"/>
    <property type="match status" value="1"/>
</dbReference>
<gene>
    <name evidence="2" type="ORF">RT97_19870</name>
</gene>
<dbReference type="InterPro" id="IPR000847">
    <property type="entry name" value="LysR_HTH_N"/>
</dbReference>
<evidence type="ECO:0000313" key="2">
    <source>
        <dbReference type="EMBL" id="KIQ28791.1"/>
    </source>
</evidence>
<dbReference type="PANTHER" id="PTHR30432:SF1">
    <property type="entry name" value="DNA-BINDING TRANSCRIPTIONAL DUAL REGULATOR MODE"/>
    <property type="match status" value="1"/>
</dbReference>
<protein>
    <submittedName>
        <fullName evidence="2">ModE family transcriptional regulator</fullName>
    </submittedName>
</protein>
<comment type="caution">
    <text evidence="2">The sequence shown here is derived from an EMBL/GenBank/DDBJ whole genome shotgun (WGS) entry which is preliminary data.</text>
</comment>
<dbReference type="SUPFAM" id="SSF46785">
    <property type="entry name" value="Winged helix' DNA-binding domain"/>
    <property type="match status" value="1"/>
</dbReference>
<dbReference type="EMBL" id="JXQQ01000047">
    <property type="protein sequence ID" value="KIQ28791.1"/>
    <property type="molecule type" value="Genomic_DNA"/>
</dbReference>
<dbReference type="InterPro" id="IPR051815">
    <property type="entry name" value="Molybdate_resp_trans_reg"/>
</dbReference>
<dbReference type="Proteomes" id="UP000032067">
    <property type="component" value="Unassembled WGS sequence"/>
</dbReference>
<reference evidence="2 3" key="1">
    <citation type="submission" date="2014-12" db="EMBL/GenBank/DDBJ databases">
        <title>16Stimator: statistical estimation of ribosomal gene copy numbers from draft genome assemblies.</title>
        <authorList>
            <person name="Perisin M.A."/>
            <person name="Vetter M."/>
            <person name="Gilbert J.A."/>
            <person name="Bergelson J."/>
        </authorList>
    </citation>
    <scope>NUCLEOTIDE SEQUENCE [LARGE SCALE GENOMIC DNA]</scope>
    <source>
        <strain evidence="2 3">MEDvA23</strain>
    </source>
</reference>